<evidence type="ECO:0000313" key="2">
    <source>
        <dbReference type="EMBL" id="SPE18577.1"/>
    </source>
</evidence>
<gene>
    <name evidence="2" type="ORF">SBA5_160061</name>
</gene>
<reference evidence="3" key="1">
    <citation type="submission" date="2018-02" db="EMBL/GenBank/DDBJ databases">
        <authorList>
            <person name="Hausmann B."/>
        </authorList>
    </citation>
    <scope>NUCLEOTIDE SEQUENCE [LARGE SCALE GENOMIC DNA]</scope>
    <source>
        <strain evidence="3">Peat soil MAG SbA5</strain>
    </source>
</reference>
<dbReference type="InterPro" id="IPR013096">
    <property type="entry name" value="Cupin_2"/>
</dbReference>
<dbReference type="Pfam" id="PF07883">
    <property type="entry name" value="Cupin_2"/>
    <property type="match status" value="1"/>
</dbReference>
<dbReference type="InterPro" id="IPR052535">
    <property type="entry name" value="Bacilysin_H2HPP_isomerase"/>
</dbReference>
<name>A0A2N9L5I6_9BACT</name>
<dbReference type="InterPro" id="IPR025499">
    <property type="entry name" value="KdgF"/>
</dbReference>
<dbReference type="AlphaFoldDB" id="A0A2N9L5I6"/>
<sequence>MDESGVVYTATNATGVTAPESGMLRQVLAYNPHLMLVRHTFDTGWKGARHSHPHHQMVYVVRGQIRFQAQGKSWDLRAGDSLVVDGGVEHEAAALEPSEVLDIFTPYRQDYA</sequence>
<organism evidence="2 3">
    <name type="scientific">Candidatus Sulfuritelmatomonas gaucii</name>
    <dbReference type="NCBI Taxonomy" id="2043161"/>
    <lineage>
        <taxon>Bacteria</taxon>
        <taxon>Pseudomonadati</taxon>
        <taxon>Acidobacteriota</taxon>
        <taxon>Terriglobia</taxon>
        <taxon>Terriglobales</taxon>
        <taxon>Acidobacteriaceae</taxon>
        <taxon>Candidatus Sulfuritelmatomonas</taxon>
    </lineage>
</organism>
<dbReference type="OrthoDB" id="9811153at2"/>
<proteinExistence type="predicted"/>
<dbReference type="PANTHER" id="PTHR40112:SF1">
    <property type="entry name" value="H2HPP ISOMERASE"/>
    <property type="match status" value="1"/>
</dbReference>
<evidence type="ECO:0000313" key="3">
    <source>
        <dbReference type="Proteomes" id="UP000239735"/>
    </source>
</evidence>
<dbReference type="InterPro" id="IPR014710">
    <property type="entry name" value="RmlC-like_jellyroll"/>
</dbReference>
<feature type="domain" description="Cupin type-2" evidence="1">
    <location>
        <begin position="39"/>
        <end position="104"/>
    </location>
</feature>
<dbReference type="Gene3D" id="2.60.120.10">
    <property type="entry name" value="Jelly Rolls"/>
    <property type="match status" value="1"/>
</dbReference>
<dbReference type="PANTHER" id="PTHR40112">
    <property type="entry name" value="H2HPP ISOMERASE"/>
    <property type="match status" value="1"/>
</dbReference>
<dbReference type="SUPFAM" id="SSF51182">
    <property type="entry name" value="RmlC-like cupins"/>
    <property type="match status" value="1"/>
</dbReference>
<protein>
    <recommendedName>
        <fullName evidence="1">Cupin type-2 domain-containing protein</fullName>
    </recommendedName>
</protein>
<dbReference type="EMBL" id="OKRB01000068">
    <property type="protein sequence ID" value="SPE18577.1"/>
    <property type="molecule type" value="Genomic_DNA"/>
</dbReference>
<dbReference type="Proteomes" id="UP000239735">
    <property type="component" value="Unassembled WGS sequence"/>
</dbReference>
<accession>A0A2N9L5I6</accession>
<dbReference type="InterPro" id="IPR011051">
    <property type="entry name" value="RmlC_Cupin_sf"/>
</dbReference>
<evidence type="ECO:0000259" key="1">
    <source>
        <dbReference type="Pfam" id="PF07883"/>
    </source>
</evidence>
<dbReference type="PIRSF" id="PIRSF029883">
    <property type="entry name" value="KdgF"/>
    <property type="match status" value="1"/>
</dbReference>
<dbReference type="CDD" id="cd02238">
    <property type="entry name" value="cupin_KdgF"/>
    <property type="match status" value="1"/>
</dbReference>